<dbReference type="RefSeq" id="WP_277831833.1">
    <property type="nucleotide sequence ID" value="NZ_JAAIVF010000002.1"/>
</dbReference>
<keyword evidence="4" id="KW-1185">Reference proteome</keyword>
<name>A0A9X4M5R1_9ACTN</name>
<dbReference type="SUPFAM" id="SSF54637">
    <property type="entry name" value="Thioesterase/thiol ester dehydrase-isomerase"/>
    <property type="match status" value="2"/>
</dbReference>
<evidence type="ECO:0000313" key="4">
    <source>
        <dbReference type="Proteomes" id="UP001152755"/>
    </source>
</evidence>
<dbReference type="InterPro" id="IPR002539">
    <property type="entry name" value="MaoC-like_dom"/>
</dbReference>
<evidence type="ECO:0000256" key="1">
    <source>
        <dbReference type="ARBA" id="ARBA00005254"/>
    </source>
</evidence>
<dbReference type="PANTHER" id="PTHR43841">
    <property type="entry name" value="3-HYDROXYACYL-THIOESTER DEHYDRATASE HTDX-RELATED"/>
    <property type="match status" value="1"/>
</dbReference>
<organism evidence="3 4">
    <name type="scientific">Speluncibacter jeojiensis</name>
    <dbReference type="NCBI Taxonomy" id="2710754"/>
    <lineage>
        <taxon>Bacteria</taxon>
        <taxon>Bacillati</taxon>
        <taxon>Actinomycetota</taxon>
        <taxon>Actinomycetes</taxon>
        <taxon>Mycobacteriales</taxon>
        <taxon>Speluncibacteraceae</taxon>
        <taxon>Speluncibacter</taxon>
    </lineage>
</organism>
<accession>A0A9X4M5R1</accession>
<proteinExistence type="inferred from homology"/>
<dbReference type="GO" id="GO:0006633">
    <property type="term" value="P:fatty acid biosynthetic process"/>
    <property type="evidence" value="ECO:0007669"/>
    <property type="project" value="InterPro"/>
</dbReference>
<dbReference type="PRINTS" id="PR01483">
    <property type="entry name" value="FASYNTHASE"/>
</dbReference>
<dbReference type="GO" id="GO:0004312">
    <property type="term" value="F:fatty acid synthase activity"/>
    <property type="evidence" value="ECO:0007669"/>
    <property type="project" value="InterPro"/>
</dbReference>
<dbReference type="EMBL" id="JANRHA010000009">
    <property type="protein sequence ID" value="MDG3015768.1"/>
    <property type="molecule type" value="Genomic_DNA"/>
</dbReference>
<protein>
    <submittedName>
        <fullName evidence="3">MaoC/PaaZ C-terminal domain-containing protein</fullName>
    </submittedName>
</protein>
<dbReference type="InterPro" id="IPR029069">
    <property type="entry name" value="HotDog_dom_sf"/>
</dbReference>
<comment type="similarity">
    <text evidence="1">Belongs to the enoyl-CoA hydratase/isomerase family.</text>
</comment>
<dbReference type="Gene3D" id="3.10.129.10">
    <property type="entry name" value="Hotdog Thioesterase"/>
    <property type="match status" value="1"/>
</dbReference>
<dbReference type="PANTHER" id="PTHR43841:SF1">
    <property type="entry name" value="3-HYDROXYACYL-THIOESTER DEHYDRATASE X"/>
    <property type="match status" value="1"/>
</dbReference>
<evidence type="ECO:0000313" key="3">
    <source>
        <dbReference type="EMBL" id="MDG3015768.1"/>
    </source>
</evidence>
<dbReference type="AlphaFoldDB" id="A0A9X4M5R1"/>
<evidence type="ECO:0000259" key="2">
    <source>
        <dbReference type="Pfam" id="PF01575"/>
    </source>
</evidence>
<gene>
    <name evidence="3" type="ORF">NVS88_14495</name>
</gene>
<dbReference type="GO" id="GO:0005835">
    <property type="term" value="C:fatty acid synthase complex"/>
    <property type="evidence" value="ECO:0007669"/>
    <property type="project" value="InterPro"/>
</dbReference>
<feature type="domain" description="MaoC-like" evidence="2">
    <location>
        <begin position="172"/>
        <end position="263"/>
    </location>
</feature>
<dbReference type="Pfam" id="PF01575">
    <property type="entry name" value="MaoC_dehydratas"/>
    <property type="match status" value="1"/>
</dbReference>
<comment type="caution">
    <text evidence="3">The sequence shown here is derived from an EMBL/GenBank/DDBJ whole genome shotgun (WGS) entry which is preliminary data.</text>
</comment>
<reference evidence="3" key="1">
    <citation type="submission" date="2022-08" db="EMBL/GenBank/DDBJ databases">
        <title>Genome analysis of Corynebacteriales strain.</title>
        <authorList>
            <person name="Lee S.D."/>
        </authorList>
    </citation>
    <scope>NUCLEOTIDE SEQUENCE</scope>
    <source>
        <strain evidence="3">D3-21</strain>
    </source>
</reference>
<sequence>MTSDVVRQHDQPGMLGNYARAAVGMLPLGGGATAVPDRTLTLEGLRVDVANLAAYNQVCGLRLGDTLPLTYGFVLAFPSVMKLLVARDFPLPAMGMVHVQNRIESLRPVSVIEPLDLRVHAENLREHRKGTQVDLVSELNVGRELVWRQTSTFLKLGGGPSEAKEKAPVEEPVLPAPVTTLSVDANRIHRYAAVSGDRNPIHMSNLGAKAFGFPRTIAHGMWSAAAALGALEGRLPDAVDYDVRFGKPVLLPAKVNEYVTGDGDGNWEVSLRHPKKLYPHLTATIAAR</sequence>
<dbReference type="InterPro" id="IPR003965">
    <property type="entry name" value="Fatty_acid_synthase"/>
</dbReference>
<dbReference type="Proteomes" id="UP001152755">
    <property type="component" value="Unassembled WGS sequence"/>
</dbReference>